<comment type="caution">
    <text evidence="12">The sequence shown here is derived from an EMBL/GenBank/DDBJ whole genome shotgun (WGS) entry which is preliminary data.</text>
</comment>
<keyword evidence="8 10" id="KW-0998">Cell outer membrane</keyword>
<gene>
    <name evidence="10 12" type="primary">flgH</name>
    <name evidence="12" type="ORF">Q2362_07505</name>
</gene>
<evidence type="ECO:0000256" key="4">
    <source>
        <dbReference type="ARBA" id="ARBA00016940"/>
    </source>
</evidence>
<evidence type="ECO:0000256" key="9">
    <source>
        <dbReference type="ARBA" id="ARBA00032876"/>
    </source>
</evidence>
<proteinExistence type="inferred from homology"/>
<evidence type="ECO:0000313" key="12">
    <source>
        <dbReference type="EMBL" id="MDO2409932.1"/>
    </source>
</evidence>
<comment type="function">
    <text evidence="1 10">Assembles around the rod to form the L-ring and probably protects the motor/basal body from shearing forces during rotation.</text>
</comment>
<protein>
    <recommendedName>
        <fullName evidence="4 10">Flagellar L-ring protein</fullName>
    </recommendedName>
    <alternativeName>
        <fullName evidence="9 10">Basal body L-ring protein</fullName>
    </alternativeName>
</protein>
<comment type="similarity">
    <text evidence="2 10">Belongs to the FlgH family.</text>
</comment>
<keyword evidence="10" id="KW-0449">Lipoprotein</keyword>
<dbReference type="NCBIfam" id="NF001303">
    <property type="entry name" value="PRK00249.1-3"/>
    <property type="match status" value="1"/>
</dbReference>
<keyword evidence="7 10" id="KW-0975">Bacterial flagellum</keyword>
<feature type="chain" id="PRO_5045211570" description="Flagellar L-ring protein" evidence="11">
    <location>
        <begin position="25"/>
        <end position="236"/>
    </location>
</feature>
<keyword evidence="12" id="KW-0282">Flagellum</keyword>
<comment type="subunit">
    <text evidence="3 10">The basal body constitutes a major portion of the flagellar organelle and consists of four rings (L,P,S, and M) mounted on a central rod.</text>
</comment>
<evidence type="ECO:0000256" key="8">
    <source>
        <dbReference type="ARBA" id="ARBA00023237"/>
    </source>
</evidence>
<evidence type="ECO:0000313" key="13">
    <source>
        <dbReference type="Proteomes" id="UP001171111"/>
    </source>
</evidence>
<organism evidence="12 13">
    <name type="scientific">Campylobacter magnus</name>
    <dbReference type="NCBI Taxonomy" id="3026462"/>
    <lineage>
        <taxon>Bacteria</taxon>
        <taxon>Pseudomonadati</taxon>
        <taxon>Campylobacterota</taxon>
        <taxon>Epsilonproteobacteria</taxon>
        <taxon>Campylobacterales</taxon>
        <taxon>Campylobacteraceae</taxon>
        <taxon>Campylobacter</taxon>
    </lineage>
</organism>
<keyword evidence="5 10" id="KW-0732">Signal</keyword>
<evidence type="ECO:0000256" key="5">
    <source>
        <dbReference type="ARBA" id="ARBA00022729"/>
    </source>
</evidence>
<dbReference type="PANTHER" id="PTHR34933:SF1">
    <property type="entry name" value="FLAGELLAR L-RING PROTEIN"/>
    <property type="match status" value="1"/>
</dbReference>
<evidence type="ECO:0000256" key="10">
    <source>
        <dbReference type="HAMAP-Rule" id="MF_00415"/>
    </source>
</evidence>
<keyword evidence="6 10" id="KW-0472">Membrane</keyword>
<dbReference type="PRINTS" id="PR01008">
    <property type="entry name" value="FLGLRINGFLGH"/>
</dbReference>
<dbReference type="RefSeq" id="WP_302244703.1">
    <property type="nucleotide sequence ID" value="NZ_JAULJQ010000009.1"/>
</dbReference>
<dbReference type="PROSITE" id="PS51257">
    <property type="entry name" value="PROKAR_LIPOPROTEIN"/>
    <property type="match status" value="1"/>
</dbReference>
<keyword evidence="13" id="KW-1185">Reference proteome</keyword>
<evidence type="ECO:0000256" key="3">
    <source>
        <dbReference type="ARBA" id="ARBA00011439"/>
    </source>
</evidence>
<reference evidence="12 13" key="1">
    <citation type="submission" date="2023-06" db="EMBL/GenBank/DDBJ databases">
        <title>Campylobacter magnum sp. nov., isolated from cecal contents of domestic pigs (Sus scrofa domesticus).</title>
        <authorList>
            <person name="Papic B."/>
            <person name="Gruntar I."/>
        </authorList>
    </citation>
    <scope>NUCLEOTIDE SEQUENCE [LARGE SCALE GENOMIC DNA]</scope>
    <source>
        <strain evidence="13">34484-21</strain>
    </source>
</reference>
<evidence type="ECO:0000256" key="1">
    <source>
        <dbReference type="ARBA" id="ARBA00002591"/>
    </source>
</evidence>
<dbReference type="Pfam" id="PF02107">
    <property type="entry name" value="FlgH"/>
    <property type="match status" value="1"/>
</dbReference>
<feature type="signal peptide" evidence="11">
    <location>
        <begin position="1"/>
        <end position="24"/>
    </location>
</feature>
<evidence type="ECO:0000256" key="6">
    <source>
        <dbReference type="ARBA" id="ARBA00023136"/>
    </source>
</evidence>
<evidence type="ECO:0000256" key="7">
    <source>
        <dbReference type="ARBA" id="ARBA00023143"/>
    </source>
</evidence>
<keyword evidence="12" id="KW-0969">Cilium</keyword>
<accession>A0ABT8TDH8</accession>
<evidence type="ECO:0000256" key="2">
    <source>
        <dbReference type="ARBA" id="ARBA00006929"/>
    </source>
</evidence>
<keyword evidence="12" id="KW-0966">Cell projection</keyword>
<dbReference type="Proteomes" id="UP001171111">
    <property type="component" value="Unassembled WGS sequence"/>
</dbReference>
<dbReference type="InterPro" id="IPR000527">
    <property type="entry name" value="Flag_Lring"/>
</dbReference>
<dbReference type="EMBL" id="JAULJQ010000009">
    <property type="protein sequence ID" value="MDO2409932.1"/>
    <property type="molecule type" value="Genomic_DNA"/>
</dbReference>
<sequence length="236" mass="25186">MKKQVILLCSFVAVGGIFSGCASADPHIAMTPPAYVEQMPSKETGLGISQPGSLFGRGDNPLFADRKAMNVNDIVTVIIQENTNQTSQANKNTTKDSTIALNGGQFTAGAGPLSNVANTLNKYSNIGFSAGGESGFSGSGTSTRTEAFTTTISARIVKVLSNGNYFIEGSKEILLNNEKQIMQITGVIRPYDISQNNEISSRYVSDAKISYITQGDIAKATNKPWGTKIVETIWPF</sequence>
<dbReference type="HAMAP" id="MF_00415">
    <property type="entry name" value="FlgH"/>
    <property type="match status" value="1"/>
</dbReference>
<evidence type="ECO:0000256" key="11">
    <source>
        <dbReference type="SAM" id="SignalP"/>
    </source>
</evidence>
<comment type="subcellular location">
    <subcellularLocation>
        <location evidence="10">Cell outer membrane</location>
        <topology evidence="10">Lipid-anchor</topology>
    </subcellularLocation>
    <subcellularLocation>
        <location evidence="10">Bacterial flagellum basal body</location>
    </subcellularLocation>
</comment>
<dbReference type="PANTHER" id="PTHR34933">
    <property type="entry name" value="FLAGELLAR L-RING PROTEIN"/>
    <property type="match status" value="1"/>
</dbReference>
<name>A0ABT8TDH8_9BACT</name>